<evidence type="ECO:0000313" key="6">
    <source>
        <dbReference type="Proteomes" id="UP000027135"/>
    </source>
</evidence>
<name>A0A067RGE9_ZOONE</name>
<evidence type="ECO:0000256" key="3">
    <source>
        <dbReference type="ARBA" id="ARBA00060902"/>
    </source>
</evidence>
<evidence type="ECO:0000313" key="5">
    <source>
        <dbReference type="EMBL" id="KDR22098.1"/>
    </source>
</evidence>
<feature type="chain" id="PRO_5001645132" evidence="4">
    <location>
        <begin position="18"/>
        <end position="249"/>
    </location>
</feature>
<keyword evidence="1 4" id="KW-0732">Signal</keyword>
<reference evidence="5 6" key="1">
    <citation type="journal article" date="2014" name="Nat. Commun.">
        <title>Molecular traces of alternative social organization in a termite genome.</title>
        <authorList>
            <person name="Terrapon N."/>
            <person name="Li C."/>
            <person name="Robertson H.M."/>
            <person name="Ji L."/>
            <person name="Meng X."/>
            <person name="Booth W."/>
            <person name="Chen Z."/>
            <person name="Childers C.P."/>
            <person name="Glastad K.M."/>
            <person name="Gokhale K."/>
            <person name="Gowin J."/>
            <person name="Gronenberg W."/>
            <person name="Hermansen R.A."/>
            <person name="Hu H."/>
            <person name="Hunt B.G."/>
            <person name="Huylmans A.K."/>
            <person name="Khalil S.M."/>
            <person name="Mitchell R.D."/>
            <person name="Munoz-Torres M.C."/>
            <person name="Mustard J.A."/>
            <person name="Pan H."/>
            <person name="Reese J.T."/>
            <person name="Scharf M.E."/>
            <person name="Sun F."/>
            <person name="Vogel H."/>
            <person name="Xiao J."/>
            <person name="Yang W."/>
            <person name="Yang Z."/>
            <person name="Yang Z."/>
            <person name="Zhou J."/>
            <person name="Zhu J."/>
            <person name="Brent C.S."/>
            <person name="Elsik C.G."/>
            <person name="Goodisman M.A."/>
            <person name="Liberles D.A."/>
            <person name="Roe R.M."/>
            <person name="Vargo E.L."/>
            <person name="Vilcinskas A."/>
            <person name="Wang J."/>
            <person name="Bornberg-Bauer E."/>
            <person name="Korb J."/>
            <person name="Zhang G."/>
            <person name="Liebig J."/>
        </authorList>
    </citation>
    <scope>NUCLEOTIDE SEQUENCE [LARGE SCALE GENOMIC DNA]</scope>
    <source>
        <tissue evidence="5">Whole organism</tissue>
    </source>
</reference>
<protein>
    <submittedName>
        <fullName evidence="5">Protein takeout</fullName>
    </submittedName>
</protein>
<keyword evidence="6" id="KW-1185">Reference proteome</keyword>
<dbReference type="EMBL" id="KK852521">
    <property type="protein sequence ID" value="KDR22098.1"/>
    <property type="molecule type" value="Genomic_DNA"/>
</dbReference>
<dbReference type="GO" id="GO:0007623">
    <property type="term" value="P:circadian rhythm"/>
    <property type="evidence" value="ECO:0007669"/>
    <property type="project" value="UniProtKB-ARBA"/>
</dbReference>
<feature type="signal peptide" evidence="4">
    <location>
        <begin position="1"/>
        <end position="17"/>
    </location>
</feature>
<dbReference type="OMA" id="PNINKCV"/>
<accession>A0A067RGE9</accession>
<dbReference type="GO" id="GO:0005615">
    <property type="term" value="C:extracellular space"/>
    <property type="evidence" value="ECO:0007669"/>
    <property type="project" value="TreeGrafter"/>
</dbReference>
<dbReference type="InterPro" id="IPR010562">
    <property type="entry name" value="Haemolymph_juvenile_hormone-bd"/>
</dbReference>
<dbReference type="SMART" id="SM00700">
    <property type="entry name" value="JHBP"/>
    <property type="match status" value="1"/>
</dbReference>
<dbReference type="PANTHER" id="PTHR11008:SF32">
    <property type="entry name" value="CIRCADIAN CLOCK-CONTROLLED PROTEIN DAYWAKE-RELATED"/>
    <property type="match status" value="1"/>
</dbReference>
<gene>
    <name evidence="5" type="ORF">L798_02061</name>
</gene>
<evidence type="ECO:0000256" key="4">
    <source>
        <dbReference type="SAM" id="SignalP"/>
    </source>
</evidence>
<dbReference type="eggNOG" id="ENOG502SQBT">
    <property type="taxonomic scope" value="Eukaryota"/>
</dbReference>
<keyword evidence="2" id="KW-0090">Biological rhythms</keyword>
<dbReference type="Gene3D" id="3.15.10.30">
    <property type="entry name" value="Haemolymph juvenile hormone binding protein"/>
    <property type="match status" value="1"/>
</dbReference>
<dbReference type="Proteomes" id="UP000027135">
    <property type="component" value="Unassembled WGS sequence"/>
</dbReference>
<dbReference type="Pfam" id="PF06585">
    <property type="entry name" value="JHBP"/>
    <property type="match status" value="1"/>
</dbReference>
<organism evidence="5 6">
    <name type="scientific">Zootermopsis nevadensis</name>
    <name type="common">Dampwood termite</name>
    <dbReference type="NCBI Taxonomy" id="136037"/>
    <lineage>
        <taxon>Eukaryota</taxon>
        <taxon>Metazoa</taxon>
        <taxon>Ecdysozoa</taxon>
        <taxon>Arthropoda</taxon>
        <taxon>Hexapoda</taxon>
        <taxon>Insecta</taxon>
        <taxon>Pterygota</taxon>
        <taxon>Neoptera</taxon>
        <taxon>Polyneoptera</taxon>
        <taxon>Dictyoptera</taxon>
        <taxon>Blattodea</taxon>
        <taxon>Blattoidea</taxon>
        <taxon>Termitoidae</taxon>
        <taxon>Termopsidae</taxon>
        <taxon>Zootermopsis</taxon>
    </lineage>
</organism>
<evidence type="ECO:0000256" key="1">
    <source>
        <dbReference type="ARBA" id="ARBA00022729"/>
    </source>
</evidence>
<dbReference type="InterPro" id="IPR038606">
    <property type="entry name" value="To_sf"/>
</dbReference>
<dbReference type="FunFam" id="3.15.10.30:FF:000001">
    <property type="entry name" value="Takeout-like protein 1"/>
    <property type="match status" value="1"/>
</dbReference>
<dbReference type="AlphaFoldDB" id="A0A067RGE9"/>
<dbReference type="FunCoup" id="A0A067RGE9">
    <property type="interactions" value="26"/>
</dbReference>
<dbReference type="PANTHER" id="PTHR11008">
    <property type="entry name" value="PROTEIN TAKEOUT-LIKE PROTEIN"/>
    <property type="match status" value="1"/>
</dbReference>
<evidence type="ECO:0000256" key="2">
    <source>
        <dbReference type="ARBA" id="ARBA00023108"/>
    </source>
</evidence>
<dbReference type="InParanoid" id="A0A067RGE9"/>
<sequence length="249" mass="27812">MLTTGCLIVLLTVGSYAILPLPHYIKACVTTDATFVECALQHGNEAIPYIVKGDRSYKIMKMDPMNIAEIQVRNGPRQAGLFLTMRDLELHGLKNAVLLKSDFNFDKRHFSHNFQVPLVRLTGKYSVSGKVLLLPIFGNGDMNVTMVNNTLSYSYDWDLKQMGDYRHMILKNSKAEIKPSRAFIHLSNLFDGDKLLGNQINGFLTENWQELFRDIGPTVAGAISEAVTSVVNGISKEVPYDDIFPASLP</sequence>
<dbReference type="STRING" id="136037.A0A067RGE9"/>
<proteinExistence type="inferred from homology"/>
<dbReference type="OrthoDB" id="8194225at2759"/>
<comment type="similarity">
    <text evidence="3">Belongs to the TO family.</text>
</comment>